<reference evidence="2" key="1">
    <citation type="submission" date="2018-05" db="EMBL/GenBank/DDBJ databases">
        <authorList>
            <person name="Lanie J.A."/>
            <person name="Ng W.-L."/>
            <person name="Kazmierczak K.M."/>
            <person name="Andrzejewski T.M."/>
            <person name="Davidsen T.M."/>
            <person name="Wayne K.J."/>
            <person name="Tettelin H."/>
            <person name="Glass J.I."/>
            <person name="Rusch D."/>
            <person name="Podicherti R."/>
            <person name="Tsui H.-C.T."/>
            <person name="Winkler M.E."/>
        </authorList>
    </citation>
    <scope>NUCLEOTIDE SEQUENCE</scope>
</reference>
<feature type="domain" description="ABM" evidence="1">
    <location>
        <begin position="9"/>
        <end position="71"/>
    </location>
</feature>
<evidence type="ECO:0000313" key="2">
    <source>
        <dbReference type="EMBL" id="SVC96576.1"/>
    </source>
</evidence>
<gene>
    <name evidence="2" type="ORF">METZ01_LOCUS349430</name>
</gene>
<dbReference type="EMBL" id="UINC01121425">
    <property type="protein sequence ID" value="SVC96576.1"/>
    <property type="molecule type" value="Genomic_DNA"/>
</dbReference>
<dbReference type="SUPFAM" id="SSF54909">
    <property type="entry name" value="Dimeric alpha+beta barrel"/>
    <property type="match status" value="1"/>
</dbReference>
<evidence type="ECO:0000259" key="1">
    <source>
        <dbReference type="Pfam" id="PF03992"/>
    </source>
</evidence>
<dbReference type="Pfam" id="PF03992">
    <property type="entry name" value="ABM"/>
    <property type="match status" value="1"/>
</dbReference>
<dbReference type="Gene3D" id="3.30.70.100">
    <property type="match status" value="1"/>
</dbReference>
<dbReference type="InterPro" id="IPR011008">
    <property type="entry name" value="Dimeric_a/b-barrel"/>
</dbReference>
<dbReference type="InterPro" id="IPR007138">
    <property type="entry name" value="ABM_dom"/>
</dbReference>
<proteinExistence type="predicted"/>
<organism evidence="2">
    <name type="scientific">marine metagenome</name>
    <dbReference type="NCBI Taxonomy" id="408172"/>
    <lineage>
        <taxon>unclassified sequences</taxon>
        <taxon>metagenomes</taxon>
        <taxon>ecological metagenomes</taxon>
    </lineage>
</organism>
<accession>A0A382RG18</accession>
<protein>
    <recommendedName>
        <fullName evidence="1">ABM domain-containing protein</fullName>
    </recommendedName>
</protein>
<sequence>MSGYIATDFQLSIKEGKLEDFKSIVNNMVGITELNEPNTLVYEYHINEDGTECHLLETFKDSDAFMIHLGNVSHIFGALFELATMTRAKIYGSPSAELKQALDPLGVEYFAHLNGIERPSKKKTYTEQAREYARARES</sequence>
<name>A0A382RG18_9ZZZZ</name>
<dbReference type="AlphaFoldDB" id="A0A382RG18"/>